<evidence type="ECO:0000313" key="2">
    <source>
        <dbReference type="EMBL" id="KAI5071450.1"/>
    </source>
</evidence>
<feature type="compositionally biased region" description="Basic and acidic residues" evidence="1">
    <location>
        <begin position="554"/>
        <end position="568"/>
    </location>
</feature>
<dbReference type="GO" id="GO:0003743">
    <property type="term" value="F:translation initiation factor activity"/>
    <property type="evidence" value="ECO:0007669"/>
    <property type="project" value="InterPro"/>
</dbReference>
<keyword evidence="3" id="KW-1185">Reference proteome</keyword>
<sequence length="936" mass="103141">MSKKKSSTMTLRDFHGGNIPSDLPLPSAPGMVVERKNHERPGSGGWMGSSLHRGYSGDRVGFSRQGSGNFARSYEEKISYLPNPANIGRNYDEDERKPVDGHNRRGQSSDFYEEPIYEQRQAGHERLPERFTLENRAAYTSSKHVDMRERLPQEESSPAPVGISTFRTDGSSGRPHMYQQDSPAQLFVTQDHAVHYSSQHVPPHSPYHTQEPLQPWRQNSLSQQPVTPGTVMGSGTGVQNVWTARRDGDYGRTYLTEYGVSDGGTFQTPAPRIAQASALEKVSSGKWNSRILQPSNETQIHVADYSQSYGGPYEGGSAYSPHDSSRFPTEYDRTVYADRAGYIESGRGIDTLSVRDTRLSVDKGNPQDTRREQYLEGRGGIQSDLNRYMDDRHAYGEIGQKGVTGQREPARFVGPRDGALPESGHSRLTGNRFNTNEAVPYSEARSTVQSNTGWVRLEPSLRREYGEGSPIDASKGLSSEFERRGLSGYDVVIDKDYGLPQRSYGSEHQIERGLHVDGPYHVSGQEDIGYMNSPYFNSRDDFSQEVSESARGGRFHDRSRVSEVDQSHPGRLLSPGSVRPPTLDIVGSANLSVEDGKGNLVERPKLKLLPRTKPVQADPLEESVQEVSYEGFEDVQSTGLSRIEGAAGSGSVTAASVINEGVEEPVRIIERPKLSLKPRSQPVEFVPAGSGSVKERMSVFGGARPRELVLKERGVDESVIVGTDVTPSSAPSPISSVRTPIEGNRTSSGSLGYGTEKQEKLDERSRRADQHETRMGRQDSGRLERLDSRGRRELADFEKKDERRGSEHRHHQEKRESDRPDVDKQESWRRPVEVPQSPVPVGEISSGGGGRPIQSAAELAQAFSRSTSFGSSTPGYASQRSPGPRTPGPGFGMGPETPGVRKVDVPFSRLTEAVSPGPRDFHVSGVQAGYRRTSAF</sequence>
<comment type="caution">
    <text evidence="2">The sequence shown here is derived from an EMBL/GenBank/DDBJ whole genome shotgun (WGS) entry which is preliminary data.</text>
</comment>
<protein>
    <submittedName>
        <fullName evidence="2">Uncharacterized protein</fullName>
    </submittedName>
</protein>
<evidence type="ECO:0000313" key="3">
    <source>
        <dbReference type="Proteomes" id="UP000886520"/>
    </source>
</evidence>
<feature type="region of interest" description="Disordered" evidence="1">
    <location>
        <begin position="713"/>
        <end position="936"/>
    </location>
</feature>
<proteinExistence type="predicted"/>
<name>A0A9D4UP93_ADICA</name>
<organism evidence="2 3">
    <name type="scientific">Adiantum capillus-veneris</name>
    <name type="common">Maidenhair fern</name>
    <dbReference type="NCBI Taxonomy" id="13818"/>
    <lineage>
        <taxon>Eukaryota</taxon>
        <taxon>Viridiplantae</taxon>
        <taxon>Streptophyta</taxon>
        <taxon>Embryophyta</taxon>
        <taxon>Tracheophyta</taxon>
        <taxon>Polypodiopsida</taxon>
        <taxon>Polypodiidae</taxon>
        <taxon>Polypodiales</taxon>
        <taxon>Pteridineae</taxon>
        <taxon>Pteridaceae</taxon>
        <taxon>Vittarioideae</taxon>
        <taxon>Adiantum</taxon>
    </lineage>
</organism>
<dbReference type="PANTHER" id="PTHR32091:SF4">
    <property type="entry name" value="OS07G0546100 PROTEIN"/>
    <property type="match status" value="1"/>
</dbReference>
<dbReference type="OrthoDB" id="48651at2759"/>
<feature type="compositionally biased region" description="Polar residues" evidence="1">
    <location>
        <begin position="863"/>
        <end position="881"/>
    </location>
</feature>
<gene>
    <name evidence="2" type="ORF">GOP47_0013701</name>
</gene>
<feature type="region of interest" description="Disordered" evidence="1">
    <location>
        <begin position="220"/>
        <end position="239"/>
    </location>
</feature>
<dbReference type="Proteomes" id="UP000886520">
    <property type="component" value="Chromosome 13"/>
</dbReference>
<accession>A0A9D4UP93</accession>
<feature type="compositionally biased region" description="Basic and acidic residues" evidence="1">
    <location>
        <begin position="143"/>
        <end position="153"/>
    </location>
</feature>
<dbReference type="PANTHER" id="PTHR32091">
    <property type="entry name" value="EUKARYOTIC TRANSLATION INITIATION FACTOR 4B"/>
    <property type="match status" value="1"/>
</dbReference>
<dbReference type="AlphaFoldDB" id="A0A9D4UP93"/>
<dbReference type="GO" id="GO:0003729">
    <property type="term" value="F:mRNA binding"/>
    <property type="evidence" value="ECO:0007669"/>
    <property type="project" value="TreeGrafter"/>
</dbReference>
<feature type="region of interest" description="Disordered" evidence="1">
    <location>
        <begin position="78"/>
        <end position="114"/>
    </location>
</feature>
<feature type="compositionally biased region" description="Basic and acidic residues" evidence="1">
    <location>
        <begin position="90"/>
        <end position="103"/>
    </location>
</feature>
<feature type="compositionally biased region" description="Polar residues" evidence="1">
    <location>
        <begin position="725"/>
        <end position="750"/>
    </location>
</feature>
<feature type="region of interest" description="Disordered" evidence="1">
    <location>
        <begin position="540"/>
        <end position="579"/>
    </location>
</feature>
<feature type="region of interest" description="Disordered" evidence="1">
    <location>
        <begin position="1"/>
        <end position="30"/>
    </location>
</feature>
<feature type="region of interest" description="Disordered" evidence="1">
    <location>
        <begin position="414"/>
        <end position="433"/>
    </location>
</feature>
<feature type="compositionally biased region" description="Basic and acidic residues" evidence="1">
    <location>
        <begin position="756"/>
        <end position="805"/>
    </location>
</feature>
<feature type="region of interest" description="Disordered" evidence="1">
    <location>
        <begin position="140"/>
        <end position="179"/>
    </location>
</feature>
<reference evidence="2" key="1">
    <citation type="submission" date="2021-01" db="EMBL/GenBank/DDBJ databases">
        <title>Adiantum capillus-veneris genome.</title>
        <authorList>
            <person name="Fang Y."/>
            <person name="Liao Q."/>
        </authorList>
    </citation>
    <scope>NUCLEOTIDE SEQUENCE</scope>
    <source>
        <strain evidence="2">H3</strain>
        <tissue evidence="2">Leaf</tissue>
    </source>
</reference>
<dbReference type="EMBL" id="JABFUD020000013">
    <property type="protein sequence ID" value="KAI5071450.1"/>
    <property type="molecule type" value="Genomic_DNA"/>
</dbReference>
<feature type="compositionally biased region" description="Basic and acidic residues" evidence="1">
    <location>
        <begin position="813"/>
        <end position="832"/>
    </location>
</feature>
<dbReference type="InterPro" id="IPR010433">
    <property type="entry name" value="EIF-4B_pln"/>
</dbReference>
<evidence type="ECO:0000256" key="1">
    <source>
        <dbReference type="SAM" id="MobiDB-lite"/>
    </source>
</evidence>